<organism evidence="8 9">
    <name type="scientific">Petromyzon marinus</name>
    <name type="common">Sea lamprey</name>
    <dbReference type="NCBI Taxonomy" id="7757"/>
    <lineage>
        <taxon>Eukaryota</taxon>
        <taxon>Metazoa</taxon>
        <taxon>Chordata</taxon>
        <taxon>Craniata</taxon>
        <taxon>Vertebrata</taxon>
        <taxon>Cyclostomata</taxon>
        <taxon>Hyperoartia</taxon>
        <taxon>Petromyzontiformes</taxon>
        <taxon>Petromyzontidae</taxon>
        <taxon>Petromyzon</taxon>
    </lineage>
</organism>
<gene>
    <name evidence="9" type="primary">UTP6</name>
</gene>
<dbReference type="InterPro" id="IPR013949">
    <property type="entry name" value="Utp6"/>
</dbReference>
<evidence type="ECO:0000313" key="9">
    <source>
        <dbReference type="RefSeq" id="XP_032823249.1"/>
    </source>
</evidence>
<keyword evidence="4" id="KW-0677">Repeat</keyword>
<comment type="similarity">
    <text evidence="2">Belongs to the UTP6 family.</text>
</comment>
<dbReference type="Gene3D" id="1.25.40.10">
    <property type="entry name" value="Tetratricopeptide repeat domain"/>
    <property type="match status" value="3"/>
</dbReference>
<dbReference type="KEGG" id="pmrn:116949729"/>
<dbReference type="InterPro" id="IPR055347">
    <property type="entry name" value="UTP6_N"/>
</dbReference>
<evidence type="ECO:0000259" key="6">
    <source>
        <dbReference type="Pfam" id="PF08640"/>
    </source>
</evidence>
<dbReference type="InterPro" id="IPR056907">
    <property type="entry name" value="UTP6_C"/>
</dbReference>
<evidence type="ECO:0000256" key="2">
    <source>
        <dbReference type="ARBA" id="ARBA00010734"/>
    </source>
</evidence>
<evidence type="ECO:0000259" key="7">
    <source>
        <dbReference type="Pfam" id="PF24892"/>
    </source>
</evidence>
<name>A0AAJ7X6F2_PETMA</name>
<dbReference type="SUPFAM" id="SSF48452">
    <property type="entry name" value="TPR-like"/>
    <property type="match status" value="2"/>
</dbReference>
<feature type="domain" description="U3 small nucleolar RNA-associated protein 6 homolog C-terminal" evidence="7">
    <location>
        <begin position="317"/>
        <end position="586"/>
    </location>
</feature>
<proteinExistence type="inferred from homology"/>
<dbReference type="Pfam" id="PF24892">
    <property type="entry name" value="UTP6_C"/>
    <property type="match status" value="1"/>
</dbReference>
<dbReference type="InterPro" id="IPR003107">
    <property type="entry name" value="HAT"/>
</dbReference>
<keyword evidence="8" id="KW-1185">Reference proteome</keyword>
<keyword evidence="5" id="KW-0539">Nucleus</keyword>
<dbReference type="Pfam" id="PF08640">
    <property type="entry name" value="U3_assoc_6"/>
    <property type="match status" value="1"/>
</dbReference>
<keyword evidence="3" id="KW-0698">rRNA processing</keyword>
<dbReference type="CTD" id="55813"/>
<feature type="domain" description="U3 small nucleolar RNA-associated protein 6 N-terminal" evidence="6">
    <location>
        <begin position="9"/>
        <end position="91"/>
    </location>
</feature>
<dbReference type="GO" id="GO:0000462">
    <property type="term" value="P:maturation of SSU-rRNA from tricistronic rRNA transcript (SSU-rRNA, 5.8S rRNA, LSU-rRNA)"/>
    <property type="evidence" value="ECO:0007669"/>
    <property type="project" value="InterPro"/>
</dbReference>
<comment type="subcellular location">
    <subcellularLocation>
        <location evidence="1">Nucleus</location>
        <location evidence="1">Nucleolus</location>
    </subcellularLocation>
</comment>
<reference evidence="9" key="1">
    <citation type="submission" date="2025-08" db="UniProtKB">
        <authorList>
            <consortium name="RefSeq"/>
        </authorList>
    </citation>
    <scope>IDENTIFICATION</scope>
    <source>
        <tissue evidence="9">Sperm</tissue>
    </source>
</reference>
<dbReference type="Proteomes" id="UP001318040">
    <property type="component" value="Chromosome 37"/>
</dbReference>
<dbReference type="GeneID" id="116949729"/>
<evidence type="ECO:0000256" key="1">
    <source>
        <dbReference type="ARBA" id="ARBA00004604"/>
    </source>
</evidence>
<dbReference type="PANTHER" id="PTHR23271">
    <property type="entry name" value="HEPATOCELLULAR CARCINOMA-ASSOCIATED ANTIGEN 66"/>
    <property type="match status" value="1"/>
</dbReference>
<dbReference type="SMART" id="SM00386">
    <property type="entry name" value="HAT"/>
    <property type="match status" value="5"/>
</dbReference>
<dbReference type="InterPro" id="IPR011990">
    <property type="entry name" value="TPR-like_helical_dom_sf"/>
</dbReference>
<sequence length="607" mass="70657">MAENVQRRLEERVPELEQLERVGLFSSGEIKCILKKVTAHEYRLERRAISKDDFLSYVQYEMNLLELIKQRRKRTGYRFKKEEIEVASVRRINKLLTRATNKWKEDVQMWLTHIDFCKQWKCRQQLGRTFTTMLAIHPNKPALWILAAKWEMEDNKASERARRLLLRAIRFNPESTKLYQEYFRMELMHAERLRNVQQVLQLAKIETTKEDFPDNVLSGEIAQRVYQNASKTISGVKFHITLLSIAKSFDFTKELQKEIWETLKSRYPDDHHTWDEVARHQLRAQDDTAASAGMSAAEPDCDAEGSGTTAWTGAVARCVAVYEEAVAALPTEAMWSCFINFCLRRMSKSSNANLLAKWNAQTLALFDRAHQASLLSEKLYKRWAQVLLGEHQEEEAGKVTRLMCERYPLSCDAWLCHLRLHVGESSADASRLFQEAAERISDKKLLPVVILWLKWSNANQPEAETEALYQKLALSSARKVSISVKKRFLNWAYKHGGYKKAHSVFQSFQECRPHSKEFFQRMIAIEKEQAAGGNMEKLREFYERALREFGATEPDLWLAYVLEERRHPKGRPEACGKIHWRAVRTLAAEHVDLFISRFALMQAGHLQ</sequence>
<dbReference type="AlphaFoldDB" id="A0AAJ7X6F2"/>
<accession>A0AAJ7X6F2</accession>
<dbReference type="GO" id="GO:0030515">
    <property type="term" value="F:snoRNA binding"/>
    <property type="evidence" value="ECO:0007669"/>
    <property type="project" value="InterPro"/>
</dbReference>
<evidence type="ECO:0000256" key="4">
    <source>
        <dbReference type="ARBA" id="ARBA00022737"/>
    </source>
</evidence>
<dbReference type="GO" id="GO:0032040">
    <property type="term" value="C:small-subunit processome"/>
    <property type="evidence" value="ECO:0007669"/>
    <property type="project" value="TreeGrafter"/>
</dbReference>
<evidence type="ECO:0000256" key="5">
    <source>
        <dbReference type="ARBA" id="ARBA00023242"/>
    </source>
</evidence>
<dbReference type="GO" id="GO:0034388">
    <property type="term" value="C:Pwp2p-containing subcomplex of 90S preribosome"/>
    <property type="evidence" value="ECO:0007669"/>
    <property type="project" value="TreeGrafter"/>
</dbReference>
<evidence type="ECO:0000256" key="3">
    <source>
        <dbReference type="ARBA" id="ARBA00022552"/>
    </source>
</evidence>
<evidence type="ECO:0000313" key="8">
    <source>
        <dbReference type="Proteomes" id="UP001318040"/>
    </source>
</evidence>
<dbReference type="PANTHER" id="PTHR23271:SF1">
    <property type="entry name" value="U3 SMALL NUCLEOLAR RNA-ASSOCIATED PROTEIN 6 HOMOLOG"/>
    <property type="match status" value="1"/>
</dbReference>
<protein>
    <submittedName>
        <fullName evidence="9">U3 small nucleolar RNA-associated protein 6 homolog</fullName>
    </submittedName>
</protein>
<dbReference type="RefSeq" id="XP_032823249.1">
    <property type="nucleotide sequence ID" value="XM_032967358.1"/>
</dbReference>